<dbReference type="OrthoDB" id="426001at2759"/>
<name>A0A9N9MEU1_9CUCU</name>
<dbReference type="GO" id="GO:0005654">
    <property type="term" value="C:nucleoplasm"/>
    <property type="evidence" value="ECO:0007669"/>
    <property type="project" value="TreeGrafter"/>
</dbReference>
<dbReference type="Proteomes" id="UP001152799">
    <property type="component" value="Chromosome 11"/>
</dbReference>
<dbReference type="PROSITE" id="PS50056">
    <property type="entry name" value="TYR_PHOSPHATASE_2"/>
    <property type="match status" value="1"/>
</dbReference>
<comment type="similarity">
    <text evidence="1">Belongs to the protein-tyrosine phosphatase family. Non-receptor class subfamily.</text>
</comment>
<accession>A0A9N9MEU1</accession>
<feature type="domain" description="Tyrosine specific protein phosphatases" evidence="4">
    <location>
        <begin position="107"/>
        <end position="165"/>
    </location>
</feature>
<evidence type="ECO:0000313" key="6">
    <source>
        <dbReference type="Proteomes" id="UP001152799"/>
    </source>
</evidence>
<dbReference type="SUPFAM" id="SSF52799">
    <property type="entry name" value="(Phosphotyrosine protein) phosphatases II"/>
    <property type="match status" value="1"/>
</dbReference>
<dbReference type="SMART" id="SM00195">
    <property type="entry name" value="DSPc"/>
    <property type="match status" value="1"/>
</dbReference>
<evidence type="ECO:0000259" key="4">
    <source>
        <dbReference type="PROSITE" id="PS50056"/>
    </source>
</evidence>
<evidence type="ECO:0000313" key="5">
    <source>
        <dbReference type="EMBL" id="CAG9762255.1"/>
    </source>
</evidence>
<dbReference type="PROSITE" id="PS50054">
    <property type="entry name" value="TYR_PHOSPHATASE_DUAL"/>
    <property type="match status" value="1"/>
</dbReference>
<feature type="region of interest" description="Disordered" evidence="2">
    <location>
        <begin position="218"/>
        <end position="239"/>
    </location>
</feature>
<evidence type="ECO:0000256" key="1">
    <source>
        <dbReference type="ARBA" id="ARBA00009649"/>
    </source>
</evidence>
<gene>
    <name evidence="5" type="ORF">CEUTPL_LOCUS2939</name>
</gene>
<sequence length="253" mass="28690">MPDMTALHLQDEPMMSVGGNRMNVIPSPTWDYVCLICHTNIQEIIPGVFLGPHPATHLHYLSHLKEKGIRYIICVCPEHESPNPPENDGSITYLNLDIADQETENILRFFPLVNNFIDEALAKKSKVLVHGFSGNSRSATLVLAYIMEKYNMAMRDALQFVKTKRNTVEPNEGFKAQLLEYEPIYKARQNLAHGGSSSCKNRPKRKMEQLSEDVCDYDLVQRPPTPTPGAEGKSTNSTPMEFSDHLYRLLMNR</sequence>
<evidence type="ECO:0000256" key="2">
    <source>
        <dbReference type="SAM" id="MobiDB-lite"/>
    </source>
</evidence>
<dbReference type="InterPro" id="IPR052449">
    <property type="entry name" value="STYX-Interacting_Phosphatase"/>
</dbReference>
<dbReference type="InterPro" id="IPR000340">
    <property type="entry name" value="Dual-sp_phosphatase_cat-dom"/>
</dbReference>
<dbReference type="PANTHER" id="PTHR46588:SF1">
    <property type="entry name" value="SERINE_THREONINE_TYROSINE-INTERACTING PROTEIN"/>
    <property type="match status" value="1"/>
</dbReference>
<dbReference type="GO" id="GO:0070372">
    <property type="term" value="P:regulation of ERK1 and ERK2 cascade"/>
    <property type="evidence" value="ECO:0007669"/>
    <property type="project" value="TreeGrafter"/>
</dbReference>
<dbReference type="GO" id="GO:0062026">
    <property type="term" value="P:negative regulation of SCF-dependent proteasomal ubiquitin-dependent catabolic process"/>
    <property type="evidence" value="ECO:0007669"/>
    <property type="project" value="TreeGrafter"/>
</dbReference>
<organism evidence="5 6">
    <name type="scientific">Ceutorhynchus assimilis</name>
    <name type="common">cabbage seed weevil</name>
    <dbReference type="NCBI Taxonomy" id="467358"/>
    <lineage>
        <taxon>Eukaryota</taxon>
        <taxon>Metazoa</taxon>
        <taxon>Ecdysozoa</taxon>
        <taxon>Arthropoda</taxon>
        <taxon>Hexapoda</taxon>
        <taxon>Insecta</taxon>
        <taxon>Pterygota</taxon>
        <taxon>Neoptera</taxon>
        <taxon>Endopterygota</taxon>
        <taxon>Coleoptera</taxon>
        <taxon>Polyphaga</taxon>
        <taxon>Cucujiformia</taxon>
        <taxon>Curculionidae</taxon>
        <taxon>Ceutorhynchinae</taxon>
        <taxon>Ceutorhynchus</taxon>
    </lineage>
</organism>
<reference evidence="5" key="1">
    <citation type="submission" date="2022-01" db="EMBL/GenBank/DDBJ databases">
        <authorList>
            <person name="King R."/>
        </authorList>
    </citation>
    <scope>NUCLEOTIDE SEQUENCE</scope>
</reference>
<dbReference type="GO" id="GO:0005737">
    <property type="term" value="C:cytoplasm"/>
    <property type="evidence" value="ECO:0007669"/>
    <property type="project" value="TreeGrafter"/>
</dbReference>
<evidence type="ECO:0000259" key="3">
    <source>
        <dbReference type="PROSITE" id="PS50054"/>
    </source>
</evidence>
<dbReference type="GO" id="GO:1990444">
    <property type="term" value="F:F-box domain binding"/>
    <property type="evidence" value="ECO:0007669"/>
    <property type="project" value="TreeGrafter"/>
</dbReference>
<keyword evidence="6" id="KW-1185">Reference proteome</keyword>
<dbReference type="InterPro" id="IPR000387">
    <property type="entry name" value="Tyr_Pase_dom"/>
</dbReference>
<protein>
    <submittedName>
        <fullName evidence="5">Uncharacterized protein</fullName>
    </submittedName>
</protein>
<dbReference type="AlphaFoldDB" id="A0A9N9MEU1"/>
<dbReference type="PANTHER" id="PTHR46588">
    <property type="entry name" value="SERINE/THREONINE/TYROSINE-INTERACTING PROTEIN"/>
    <property type="match status" value="1"/>
</dbReference>
<dbReference type="EMBL" id="OU892287">
    <property type="protein sequence ID" value="CAG9762255.1"/>
    <property type="molecule type" value="Genomic_DNA"/>
</dbReference>
<dbReference type="InterPro" id="IPR020422">
    <property type="entry name" value="TYR_PHOSPHATASE_DUAL_dom"/>
</dbReference>
<dbReference type="InterPro" id="IPR029021">
    <property type="entry name" value="Prot-tyrosine_phosphatase-like"/>
</dbReference>
<dbReference type="Pfam" id="PF00782">
    <property type="entry name" value="DSPc"/>
    <property type="match status" value="1"/>
</dbReference>
<proteinExistence type="inferred from homology"/>
<dbReference type="Gene3D" id="3.90.190.10">
    <property type="entry name" value="Protein tyrosine phosphatase superfamily"/>
    <property type="match status" value="1"/>
</dbReference>
<feature type="domain" description="Tyrosine-protein phosphatase" evidence="3">
    <location>
        <begin position="40"/>
        <end position="187"/>
    </location>
</feature>